<evidence type="ECO:0000313" key="6">
    <source>
        <dbReference type="Proteomes" id="UP001630127"/>
    </source>
</evidence>
<dbReference type="InterPro" id="IPR002213">
    <property type="entry name" value="UDP_glucos_trans"/>
</dbReference>
<keyword evidence="6" id="KW-1185">Reference proteome</keyword>
<dbReference type="InterPro" id="IPR035595">
    <property type="entry name" value="UDP_glycos_trans_CS"/>
</dbReference>
<keyword evidence="3" id="KW-0328">Glycosyltransferase</keyword>
<evidence type="ECO:0000313" key="5">
    <source>
        <dbReference type="EMBL" id="KAL3506667.1"/>
    </source>
</evidence>
<name>A0ABD2YH01_9GENT</name>
<dbReference type="AlphaFoldDB" id="A0ABD2YH01"/>
<keyword evidence="2 3" id="KW-0808">Transferase</keyword>
<evidence type="ECO:0000256" key="4">
    <source>
        <dbReference type="RuleBase" id="RU362057"/>
    </source>
</evidence>
<dbReference type="EC" id="2.4.1.-" evidence="4"/>
<protein>
    <recommendedName>
        <fullName evidence="4">Glycosyltransferase</fullName>
        <ecNumber evidence="4">2.4.1.-</ecNumber>
    </recommendedName>
</protein>
<comment type="similarity">
    <text evidence="1 3">Belongs to the UDP-glycosyltransferase family.</text>
</comment>
<dbReference type="FunFam" id="3.40.50.2000:FF:000056">
    <property type="entry name" value="Glycosyltransferase"/>
    <property type="match status" value="1"/>
</dbReference>
<dbReference type="PANTHER" id="PTHR48048:SF45">
    <property type="entry name" value="GLYCOSYLTRANSFERASE"/>
    <property type="match status" value="1"/>
</dbReference>
<dbReference type="PROSITE" id="PS00375">
    <property type="entry name" value="UDPGT"/>
    <property type="match status" value="1"/>
</dbReference>
<dbReference type="EMBL" id="JBJUIK010000013">
    <property type="protein sequence ID" value="KAL3506667.1"/>
    <property type="molecule type" value="Genomic_DNA"/>
</dbReference>
<gene>
    <name evidence="5" type="ORF">ACH5RR_032049</name>
</gene>
<organism evidence="5 6">
    <name type="scientific">Cinchona calisaya</name>
    <dbReference type="NCBI Taxonomy" id="153742"/>
    <lineage>
        <taxon>Eukaryota</taxon>
        <taxon>Viridiplantae</taxon>
        <taxon>Streptophyta</taxon>
        <taxon>Embryophyta</taxon>
        <taxon>Tracheophyta</taxon>
        <taxon>Spermatophyta</taxon>
        <taxon>Magnoliopsida</taxon>
        <taxon>eudicotyledons</taxon>
        <taxon>Gunneridae</taxon>
        <taxon>Pentapetalae</taxon>
        <taxon>asterids</taxon>
        <taxon>lamiids</taxon>
        <taxon>Gentianales</taxon>
        <taxon>Rubiaceae</taxon>
        <taxon>Cinchonoideae</taxon>
        <taxon>Cinchoneae</taxon>
        <taxon>Cinchona</taxon>
    </lineage>
</organism>
<dbReference type="Pfam" id="PF00201">
    <property type="entry name" value="UDPGT"/>
    <property type="match status" value="1"/>
</dbReference>
<evidence type="ECO:0000256" key="2">
    <source>
        <dbReference type="ARBA" id="ARBA00022679"/>
    </source>
</evidence>
<evidence type="ECO:0000256" key="3">
    <source>
        <dbReference type="RuleBase" id="RU003718"/>
    </source>
</evidence>
<dbReference type="GO" id="GO:0016757">
    <property type="term" value="F:glycosyltransferase activity"/>
    <property type="evidence" value="ECO:0007669"/>
    <property type="project" value="UniProtKB-KW"/>
</dbReference>
<dbReference type="Proteomes" id="UP001630127">
    <property type="component" value="Unassembled WGS sequence"/>
</dbReference>
<sequence length="472" mass="52957">MMKSELLLFPLPAIGHLVSMMQFAKLLVNQDKGLSIRMLIFKLPLDVNFNLYIQSLYAETTRGIEFIQLPDPHVSPKPDNPLAWQSELVDSNKPHVRDFVAQLKNSGSSRLVGFVVDMMCTSMIDVANEFEVPSYVFYPCGAAILGLSIHVQSLADDSKQDISQYKDSEKELSVSSYINPVPAKLVPGSMFDKEGFNLKLAWRLIGEARGIIVNTFLELEYHALTDLNSNPKIPPIYDVGPLINVAGTSAKQQETDTIIRWLDDQPTASVIFFCFGSFGSVDSNQVKEIACAIERSGFRFLWSLRRPPPKDRLEYPSEYENFDEVLPEGFFERTARVGKVLGWAPQARVLAHAAVGGFVTHCGWNSVLESVWFGVPMAVWPMYAEQHMNAFFAVTDLGIAVEIKMDYKKNSTEDLVIADEIEDGIRQLMEPEGEIRKKVKVLKEKARTTLIEGGSSYISLQRLLEDLLFSAD</sequence>
<dbReference type="CDD" id="cd03784">
    <property type="entry name" value="GT1_Gtf-like"/>
    <property type="match status" value="1"/>
</dbReference>
<dbReference type="InterPro" id="IPR050481">
    <property type="entry name" value="UDP-glycosyltransf_plant"/>
</dbReference>
<evidence type="ECO:0000256" key="1">
    <source>
        <dbReference type="ARBA" id="ARBA00009995"/>
    </source>
</evidence>
<dbReference type="PANTHER" id="PTHR48048">
    <property type="entry name" value="GLYCOSYLTRANSFERASE"/>
    <property type="match status" value="1"/>
</dbReference>
<proteinExistence type="inferred from homology"/>
<dbReference type="SUPFAM" id="SSF53756">
    <property type="entry name" value="UDP-Glycosyltransferase/glycogen phosphorylase"/>
    <property type="match status" value="1"/>
</dbReference>
<comment type="caution">
    <text evidence="5">The sequence shown here is derived from an EMBL/GenBank/DDBJ whole genome shotgun (WGS) entry which is preliminary data.</text>
</comment>
<reference evidence="5 6" key="1">
    <citation type="submission" date="2024-11" db="EMBL/GenBank/DDBJ databases">
        <title>A near-complete genome assembly of Cinchona calisaya.</title>
        <authorList>
            <person name="Lian D.C."/>
            <person name="Zhao X.W."/>
            <person name="Wei L."/>
        </authorList>
    </citation>
    <scope>NUCLEOTIDE SEQUENCE [LARGE SCALE GENOMIC DNA]</scope>
    <source>
        <tissue evidence="5">Nenye</tissue>
    </source>
</reference>
<accession>A0ABD2YH01</accession>
<dbReference type="Gene3D" id="3.40.50.2000">
    <property type="entry name" value="Glycogen Phosphorylase B"/>
    <property type="match status" value="2"/>
</dbReference>